<dbReference type="GO" id="GO:0010125">
    <property type="term" value="P:mycothiol biosynthetic process"/>
    <property type="evidence" value="ECO:0007669"/>
    <property type="project" value="UniProtKB-UniRule"/>
</dbReference>
<proteinExistence type="inferred from homology"/>
<feature type="binding site" evidence="4">
    <location>
        <position position="92"/>
    </location>
    <ligand>
        <name>Zn(2+)</name>
        <dbReference type="ChEBI" id="CHEBI:29105"/>
    </ligand>
</feature>
<dbReference type="InterPro" id="IPR017810">
    <property type="entry name" value="Mycothiol_biosynthesis_MshB"/>
</dbReference>
<dbReference type="PANTHER" id="PTHR12993">
    <property type="entry name" value="N-ACETYLGLUCOSAMINYL-PHOSPHATIDYLINOSITOL DE-N-ACETYLASE-RELATED"/>
    <property type="match status" value="1"/>
</dbReference>
<comment type="function">
    <text evidence="4">Catalyzes the deacetylation of 1D-myo-inositol 2-acetamido-2-deoxy-alpha-D-glucopyranoside (GlcNAc-Ins) in the mycothiol biosynthesis pathway.</text>
</comment>
<dbReference type="GO" id="GO:0008270">
    <property type="term" value="F:zinc ion binding"/>
    <property type="evidence" value="ECO:0007669"/>
    <property type="project" value="UniProtKB-UniRule"/>
</dbReference>
<dbReference type="InterPro" id="IPR024078">
    <property type="entry name" value="LmbE-like_dom_sf"/>
</dbReference>
<keyword evidence="3 4" id="KW-0862">Zinc</keyword>
<dbReference type="AlphaFoldDB" id="A0A7G7CNZ0"/>
<evidence type="ECO:0000256" key="3">
    <source>
        <dbReference type="ARBA" id="ARBA00022833"/>
    </source>
</evidence>
<dbReference type="PANTHER" id="PTHR12993:SF26">
    <property type="entry name" value="1D-MYO-INOSITOL 2-ACETAMIDO-2-DEOXY-ALPHA-D-GLUCOPYRANOSIDE DEACETYLASE"/>
    <property type="match status" value="1"/>
</dbReference>
<keyword evidence="2 4" id="KW-0378">Hydrolase</keyword>
<reference evidence="6 7" key="1">
    <citation type="submission" date="2020-07" db="EMBL/GenBank/DDBJ databases">
        <title>Complete genome and description of Corynebacterium incognita strain Marseille-Q3630 sp. nov.</title>
        <authorList>
            <person name="Boxberger M."/>
        </authorList>
    </citation>
    <scope>NUCLEOTIDE SEQUENCE [LARGE SCALE GENOMIC DNA]</scope>
    <source>
        <strain evidence="6 7">Marseille-Q3630</strain>
    </source>
</reference>
<dbReference type="Pfam" id="PF02585">
    <property type="entry name" value="PIG-L"/>
    <property type="match status" value="1"/>
</dbReference>
<dbReference type="EC" id="3.5.1.103" evidence="4"/>
<evidence type="ECO:0000313" key="6">
    <source>
        <dbReference type="EMBL" id="QNE89306.1"/>
    </source>
</evidence>
<dbReference type="KEGG" id="cik:H0194_09715"/>
<evidence type="ECO:0000256" key="2">
    <source>
        <dbReference type="ARBA" id="ARBA00022801"/>
    </source>
</evidence>
<feature type="compositionally biased region" description="Polar residues" evidence="5">
    <location>
        <begin position="1"/>
        <end position="24"/>
    </location>
</feature>
<feature type="region of interest" description="Disordered" evidence="5">
    <location>
        <begin position="1"/>
        <end position="67"/>
    </location>
</feature>
<dbReference type="GO" id="GO:0035595">
    <property type="term" value="F:N-acetylglucosaminylinositol deacetylase activity"/>
    <property type="evidence" value="ECO:0007669"/>
    <property type="project" value="UniProtKB-EC"/>
</dbReference>
<keyword evidence="7" id="KW-1185">Reference proteome</keyword>
<comment type="cofactor">
    <cofactor evidence="4">
        <name>Zn(2+)</name>
        <dbReference type="ChEBI" id="CHEBI:29105"/>
    </cofactor>
    <text evidence="4">Binds 1 zinc ion per subunit.</text>
</comment>
<evidence type="ECO:0000256" key="1">
    <source>
        <dbReference type="ARBA" id="ARBA00022723"/>
    </source>
</evidence>
<evidence type="ECO:0000256" key="5">
    <source>
        <dbReference type="SAM" id="MobiDB-lite"/>
    </source>
</evidence>
<feature type="binding site" evidence="4">
    <location>
        <position position="222"/>
    </location>
    <ligand>
        <name>Zn(2+)</name>
        <dbReference type="ChEBI" id="CHEBI:29105"/>
    </ligand>
</feature>
<dbReference type="Proteomes" id="UP000515743">
    <property type="component" value="Chromosome"/>
</dbReference>
<dbReference type="SUPFAM" id="SSF102588">
    <property type="entry name" value="LmbE-like"/>
    <property type="match status" value="1"/>
</dbReference>
<protein>
    <recommendedName>
        <fullName evidence="4">1D-myo-inositol 2-acetamido-2-deoxy-alpha-D-glucopyranoside deacetylase</fullName>
        <shortName evidence="4">GlcNAc-Ins deacetylase</shortName>
        <ecNumber evidence="4">3.5.1.103</ecNumber>
    </recommendedName>
    <alternativeName>
        <fullName evidence="4">N-acetyl-1-D-myo-inositol-2-amino-2-deoxy-alpha-D-glucopyranoside deacetylase</fullName>
    </alternativeName>
</protein>
<keyword evidence="1 4" id="KW-0479">Metal-binding</keyword>
<organism evidence="6 7">
    <name type="scientific">Corynebacterium incognita</name>
    <dbReference type="NCBI Taxonomy" id="2754725"/>
    <lineage>
        <taxon>Bacteria</taxon>
        <taxon>Bacillati</taxon>
        <taxon>Actinomycetota</taxon>
        <taxon>Actinomycetes</taxon>
        <taxon>Mycobacteriales</taxon>
        <taxon>Corynebacteriaceae</taxon>
        <taxon>Corynebacterium</taxon>
    </lineage>
</organism>
<evidence type="ECO:0000256" key="4">
    <source>
        <dbReference type="HAMAP-Rule" id="MF_01696"/>
    </source>
</evidence>
<evidence type="ECO:0000313" key="7">
    <source>
        <dbReference type="Proteomes" id="UP000515743"/>
    </source>
</evidence>
<dbReference type="Gene3D" id="3.40.50.10320">
    <property type="entry name" value="LmbE-like"/>
    <property type="match status" value="1"/>
</dbReference>
<comment type="catalytic activity">
    <reaction evidence="4">
        <text>1D-myo-inositol 2-acetamido-2-deoxy-alpha-D-glucopyranoside + H2O = 1D-myo-inositol 2-amino-2-deoxy-alpha-D-glucopyranoside + acetate</text>
        <dbReference type="Rhea" id="RHEA:26180"/>
        <dbReference type="ChEBI" id="CHEBI:15377"/>
        <dbReference type="ChEBI" id="CHEBI:30089"/>
        <dbReference type="ChEBI" id="CHEBI:52442"/>
        <dbReference type="ChEBI" id="CHEBI:58886"/>
        <dbReference type="EC" id="3.5.1.103"/>
    </reaction>
</comment>
<dbReference type="EMBL" id="CP059404">
    <property type="protein sequence ID" value="QNE89306.1"/>
    <property type="molecule type" value="Genomic_DNA"/>
</dbReference>
<accession>A0A7G7CNZ0</accession>
<sequence>MTSCRVISRPTAWSASSGRSTTPPSRGCPSSPRLASALRVQVLSLPRATSPRPTRGSLSNDPRDRKEDVNTLASTAALAGFRIVAVHAHPDDESLWTGGALATLARAGAHVTVVTCTLGEEGEVIGDTYQHLTVDHADQLGGFRIAELSDALSILGVHGIHLGAAGRYRDSGMAGSPAHDNPRAFVNNLDDATQVLSTVLRELRPHAVLTYGPDGGYGHPDHIAAHDITHAAVSQLRTEGEWAVPRIWWSTTPREPVDAALDAMTPPDGWEPAPAAYLDAATDSHYDIALPLAPAAYDAKRRAMAAHATQIWMADGTVTHTNPTPAYSTGRAESASVAFALSNLYLMPLLDTEYYQLGEGTLPRTPVADGLLDSEDLA</sequence>
<comment type="similarity">
    <text evidence="4">Belongs to the MshB deacetylase family.</text>
</comment>
<gene>
    <name evidence="4 6" type="primary">mshB</name>
    <name evidence="6" type="ORF">H0194_09715</name>
</gene>
<dbReference type="InterPro" id="IPR003737">
    <property type="entry name" value="GlcNAc_PI_deacetylase-related"/>
</dbReference>
<feature type="binding site" evidence="4">
    <location>
        <position position="89"/>
    </location>
    <ligand>
        <name>Zn(2+)</name>
        <dbReference type="ChEBI" id="CHEBI:29105"/>
    </ligand>
</feature>
<dbReference type="HAMAP" id="MF_01696">
    <property type="entry name" value="MshB"/>
    <property type="match status" value="1"/>
</dbReference>
<dbReference type="NCBIfam" id="TIGR03445">
    <property type="entry name" value="mycothiol_MshB"/>
    <property type="match status" value="1"/>
</dbReference>
<name>A0A7G7CNZ0_9CORY</name>